<dbReference type="RefSeq" id="WP_189697444.1">
    <property type="nucleotide sequence ID" value="NZ_BMTA01000005.1"/>
</dbReference>
<feature type="transmembrane region" description="Helical" evidence="1">
    <location>
        <begin position="20"/>
        <end position="39"/>
    </location>
</feature>
<keyword evidence="3" id="KW-1185">Reference proteome</keyword>
<name>A0A7M2T7W6_STRCW</name>
<sequence>MKHQWTAFTVALGFTLTGHLRNRLAMTMIAFFIPTWIYLVRATALNEDIAFSISALGVDVTASMNRSIQVCSALHAVTVIAGFMMFMATFSARDMDLRLVLAGYPRLQLLAAKIVALLAITALLTGYTLGLLWLSWPQTQPGAVAAALAAAVLAYGGLGIMAGYLLRGALEGFFVVVMATLIDVGMQSPVSNPAGDQAWLSALPLYGPAQAALAASFTHAASLTTAALALPWFVATSLLALLIFCVRTRHYGRPATTSARGNQRLRAGADSLPQDVV</sequence>
<evidence type="ECO:0000313" key="3">
    <source>
        <dbReference type="Proteomes" id="UP000594008"/>
    </source>
</evidence>
<dbReference type="KEGG" id="schf:IPT68_02035"/>
<reference evidence="2 3" key="1">
    <citation type="submission" date="2020-10" db="EMBL/GenBank/DDBJ databases">
        <title>Streptomyces chromofuscus complate genome analysis.</title>
        <authorList>
            <person name="Anwar N."/>
        </authorList>
    </citation>
    <scope>NUCLEOTIDE SEQUENCE [LARGE SCALE GENOMIC DNA]</scope>
    <source>
        <strain evidence="2 3">DSM 40273</strain>
    </source>
</reference>
<protein>
    <submittedName>
        <fullName evidence="2">ABC transporter permease</fullName>
    </submittedName>
</protein>
<feature type="transmembrane region" description="Helical" evidence="1">
    <location>
        <begin position="114"/>
        <end position="136"/>
    </location>
</feature>
<dbReference type="AlphaFoldDB" id="A0A7M2T7W6"/>
<accession>A0A7M2T7W6</accession>
<evidence type="ECO:0000256" key="1">
    <source>
        <dbReference type="SAM" id="Phobius"/>
    </source>
</evidence>
<feature type="transmembrane region" description="Helical" evidence="1">
    <location>
        <begin position="73"/>
        <end position="93"/>
    </location>
</feature>
<feature type="transmembrane region" description="Helical" evidence="1">
    <location>
        <begin position="226"/>
        <end position="246"/>
    </location>
</feature>
<dbReference type="Proteomes" id="UP000594008">
    <property type="component" value="Chromosome"/>
</dbReference>
<evidence type="ECO:0000313" key="2">
    <source>
        <dbReference type="EMBL" id="QOV44820.1"/>
    </source>
</evidence>
<keyword evidence="1" id="KW-0472">Membrane</keyword>
<proteinExistence type="predicted"/>
<organism evidence="2 3">
    <name type="scientific">Streptomyces chromofuscus</name>
    <dbReference type="NCBI Taxonomy" id="42881"/>
    <lineage>
        <taxon>Bacteria</taxon>
        <taxon>Bacillati</taxon>
        <taxon>Actinomycetota</taxon>
        <taxon>Actinomycetes</taxon>
        <taxon>Kitasatosporales</taxon>
        <taxon>Streptomycetaceae</taxon>
        <taxon>Streptomyces</taxon>
    </lineage>
</organism>
<gene>
    <name evidence="2" type="ORF">IPT68_02035</name>
</gene>
<keyword evidence="1" id="KW-0812">Transmembrane</keyword>
<feature type="transmembrane region" description="Helical" evidence="1">
    <location>
        <begin position="142"/>
        <end position="166"/>
    </location>
</feature>
<dbReference type="EMBL" id="CP063374">
    <property type="protein sequence ID" value="QOV44820.1"/>
    <property type="molecule type" value="Genomic_DNA"/>
</dbReference>
<keyword evidence="1" id="KW-1133">Transmembrane helix</keyword>